<proteinExistence type="predicted"/>
<name>A0A2T4CIW1_TRILO</name>
<feature type="region of interest" description="Disordered" evidence="1">
    <location>
        <begin position="161"/>
        <end position="195"/>
    </location>
</feature>
<keyword evidence="3" id="KW-1185">Reference proteome</keyword>
<evidence type="ECO:0000313" key="2">
    <source>
        <dbReference type="EMBL" id="PTB81496.1"/>
    </source>
</evidence>
<dbReference type="AlphaFoldDB" id="A0A2T4CIW1"/>
<dbReference type="Proteomes" id="UP000240760">
    <property type="component" value="Unassembled WGS sequence"/>
</dbReference>
<protein>
    <submittedName>
        <fullName evidence="2">Uncharacterized protein</fullName>
    </submittedName>
</protein>
<evidence type="ECO:0000313" key="3">
    <source>
        <dbReference type="Proteomes" id="UP000240760"/>
    </source>
</evidence>
<accession>A0A2T4CIW1</accession>
<reference evidence="2 3" key="1">
    <citation type="submission" date="2016-07" db="EMBL/GenBank/DDBJ databases">
        <title>Multiple horizontal gene transfer events from other fungi enriched the ability of initially mycotrophic Trichoderma (Ascomycota) to feed on dead plant biomass.</title>
        <authorList>
            <consortium name="DOE Joint Genome Institute"/>
            <person name="Aerts A."/>
            <person name="Atanasova L."/>
            <person name="Chenthamara K."/>
            <person name="Zhang J."/>
            <person name="Grujic M."/>
            <person name="Henrissat B."/>
            <person name="Kuo A."/>
            <person name="Salamov A."/>
            <person name="Lipzen A."/>
            <person name="Labutti K."/>
            <person name="Barry K."/>
            <person name="Miao Y."/>
            <person name="Rahimi M.J."/>
            <person name="Shen Q."/>
            <person name="Grigoriev I.V."/>
            <person name="Kubicek C.P."/>
            <person name="Druzhinina I.S."/>
        </authorList>
    </citation>
    <scope>NUCLEOTIDE SEQUENCE [LARGE SCALE GENOMIC DNA]</scope>
    <source>
        <strain evidence="2 3">ATCC 18648</strain>
    </source>
</reference>
<sequence>MTTFNATTVAQQPASPPMYDRLLPDLMLGILTACVATYMATHLEALTMPSELVVGTHQDAELSPRGTSTLPPTTRLWQPQPFLGEVGSGSRSVSTVPRLRPSRGFASFESIAHLIKTNSPARVTKVATESNLLRRALGSVMSFCHQEIACPGLWLPSLGLQPSSDNKQNGGRRKTPRSLSSRHSNPNSVPSASER</sequence>
<feature type="compositionally biased region" description="Polar residues" evidence="1">
    <location>
        <begin position="177"/>
        <end position="195"/>
    </location>
</feature>
<dbReference type="EMBL" id="KZ679126">
    <property type="protein sequence ID" value="PTB81496.1"/>
    <property type="molecule type" value="Genomic_DNA"/>
</dbReference>
<organism evidence="2 3">
    <name type="scientific">Trichoderma longibrachiatum ATCC 18648</name>
    <dbReference type="NCBI Taxonomy" id="983965"/>
    <lineage>
        <taxon>Eukaryota</taxon>
        <taxon>Fungi</taxon>
        <taxon>Dikarya</taxon>
        <taxon>Ascomycota</taxon>
        <taxon>Pezizomycotina</taxon>
        <taxon>Sordariomycetes</taxon>
        <taxon>Hypocreomycetidae</taxon>
        <taxon>Hypocreales</taxon>
        <taxon>Hypocreaceae</taxon>
        <taxon>Trichoderma</taxon>
    </lineage>
</organism>
<gene>
    <name evidence="2" type="ORF">M440DRAFT_85829</name>
</gene>
<evidence type="ECO:0000256" key="1">
    <source>
        <dbReference type="SAM" id="MobiDB-lite"/>
    </source>
</evidence>